<organism evidence="13 14">
    <name type="scientific">Pseudofulvimonas gallinarii</name>
    <dbReference type="NCBI Taxonomy" id="634155"/>
    <lineage>
        <taxon>Bacteria</taxon>
        <taxon>Pseudomonadati</taxon>
        <taxon>Pseudomonadota</taxon>
        <taxon>Gammaproteobacteria</taxon>
        <taxon>Lysobacterales</taxon>
        <taxon>Rhodanobacteraceae</taxon>
        <taxon>Pseudofulvimonas</taxon>
    </lineage>
</organism>
<dbReference type="GO" id="GO:0006508">
    <property type="term" value="P:proteolysis"/>
    <property type="evidence" value="ECO:0007669"/>
    <property type="project" value="UniProtKB-KW"/>
</dbReference>
<feature type="transmembrane region" description="Helical" evidence="11">
    <location>
        <begin position="7"/>
        <end position="29"/>
    </location>
</feature>
<dbReference type="Pfam" id="PF17820">
    <property type="entry name" value="PDZ_6"/>
    <property type="match status" value="2"/>
</dbReference>
<feature type="transmembrane region" description="Helical" evidence="11">
    <location>
        <begin position="378"/>
        <end position="399"/>
    </location>
</feature>
<dbReference type="AlphaFoldDB" id="A0A4R3LQ12"/>
<evidence type="ECO:0000313" key="14">
    <source>
        <dbReference type="Proteomes" id="UP000294599"/>
    </source>
</evidence>
<keyword evidence="14" id="KW-1185">Reference proteome</keyword>
<keyword evidence="9 11" id="KW-0482">Metalloprotease</keyword>
<feature type="domain" description="PDZ" evidence="12">
    <location>
        <begin position="223"/>
        <end position="256"/>
    </location>
</feature>
<dbReference type="EMBL" id="SMAF01000004">
    <property type="protein sequence ID" value="TCT00117.1"/>
    <property type="molecule type" value="Genomic_DNA"/>
</dbReference>
<dbReference type="InterPro" id="IPR036034">
    <property type="entry name" value="PDZ_sf"/>
</dbReference>
<dbReference type="InterPro" id="IPR008915">
    <property type="entry name" value="Peptidase_M50"/>
</dbReference>
<reference evidence="13 14" key="1">
    <citation type="submission" date="2019-03" db="EMBL/GenBank/DDBJ databases">
        <title>Genomic Encyclopedia of Type Strains, Phase IV (KMG-IV): sequencing the most valuable type-strain genomes for metagenomic binning, comparative biology and taxonomic classification.</title>
        <authorList>
            <person name="Goeker M."/>
        </authorList>
    </citation>
    <scope>NUCLEOTIDE SEQUENCE [LARGE SCALE GENOMIC DNA]</scope>
    <source>
        <strain evidence="13 14">DSM 21944</strain>
    </source>
</reference>
<name>A0A4R3LQ12_9GAMM</name>
<evidence type="ECO:0000256" key="8">
    <source>
        <dbReference type="ARBA" id="ARBA00022989"/>
    </source>
</evidence>
<dbReference type="Pfam" id="PF02163">
    <property type="entry name" value="Peptidase_M50"/>
    <property type="match status" value="1"/>
</dbReference>
<gene>
    <name evidence="13" type="ORF">EDC25_104107</name>
</gene>
<dbReference type="SUPFAM" id="SSF50156">
    <property type="entry name" value="PDZ domain-like"/>
    <property type="match status" value="2"/>
</dbReference>
<evidence type="ECO:0000256" key="5">
    <source>
        <dbReference type="ARBA" id="ARBA00022692"/>
    </source>
</evidence>
<dbReference type="Gene3D" id="2.30.42.10">
    <property type="match status" value="2"/>
</dbReference>
<dbReference type="SMART" id="SM00228">
    <property type="entry name" value="PDZ"/>
    <property type="match status" value="2"/>
</dbReference>
<dbReference type="PROSITE" id="PS50106">
    <property type="entry name" value="PDZ"/>
    <property type="match status" value="1"/>
</dbReference>
<dbReference type="Proteomes" id="UP000294599">
    <property type="component" value="Unassembled WGS sequence"/>
</dbReference>
<evidence type="ECO:0000256" key="4">
    <source>
        <dbReference type="ARBA" id="ARBA00022670"/>
    </source>
</evidence>
<proteinExistence type="inferred from homology"/>
<dbReference type="CDD" id="cd23081">
    <property type="entry name" value="cpPDZ_EcRseP-like"/>
    <property type="match status" value="1"/>
</dbReference>
<comment type="caution">
    <text evidence="13">The sequence shown here is derived from an EMBL/GenBank/DDBJ whole genome shotgun (WGS) entry which is preliminary data.</text>
</comment>
<dbReference type="EC" id="3.4.24.-" evidence="11"/>
<dbReference type="InterPro" id="IPR004387">
    <property type="entry name" value="Pept_M50_Zn"/>
</dbReference>
<keyword evidence="7 11" id="KW-0862">Zinc</keyword>
<dbReference type="NCBIfam" id="TIGR00054">
    <property type="entry name" value="RIP metalloprotease RseP"/>
    <property type="match status" value="1"/>
</dbReference>
<dbReference type="PANTHER" id="PTHR42837:SF2">
    <property type="entry name" value="MEMBRANE METALLOPROTEASE ARASP2, CHLOROPLASTIC-RELATED"/>
    <property type="match status" value="1"/>
</dbReference>
<feature type="transmembrane region" description="Helical" evidence="11">
    <location>
        <begin position="99"/>
        <end position="123"/>
    </location>
</feature>
<evidence type="ECO:0000256" key="1">
    <source>
        <dbReference type="ARBA" id="ARBA00001947"/>
    </source>
</evidence>
<dbReference type="GO" id="GO:0046872">
    <property type="term" value="F:metal ion binding"/>
    <property type="evidence" value="ECO:0007669"/>
    <property type="project" value="UniProtKB-KW"/>
</dbReference>
<sequence>MGEIIGSIWWLLVTLGLLVTFHEYGHYWVGRRFGVKVLRFSIGFGKPLWTRRNADGTEFALAAIPLGGYVKFLDEREDTVAPEDRAAAFNNKPVLQRMAIAAAGPAANLLFALLAFWAMYLVGKQDFEPRIGRAEGIAAEAGLRAGDRIAAVDGEPVATWTHVALRLVTAGVDRRPLHLTAVDGDGTPRDLTLDLGGLPDGTREAAMLRTAGLMPRHLVLPAVLGEVSASSPAARAGLRAGDRIIAINETAVADWTDVPALIQRGAVNQGELRFTIDRAGERQRLRVQPESVVGDDGGTQFKVGIGVKREVYDYDALLRYGPLDAIAASGREAWTMTSATLGMLWRMVVGRASLENLSGPISISQYANASARSGLGHFLWFLGVISLSLCIINLLPIPILDGGHLLYYLIELVKGSPLSERAMIAGQYIGLAALAGLMGLAFYNDIARLVS</sequence>
<keyword evidence="6 11" id="KW-0378">Hydrolase</keyword>
<dbReference type="InterPro" id="IPR001478">
    <property type="entry name" value="PDZ"/>
</dbReference>
<keyword evidence="4 13" id="KW-0645">Protease</keyword>
<comment type="similarity">
    <text evidence="3 11">Belongs to the peptidase M50B family.</text>
</comment>
<dbReference type="GO" id="GO:0016020">
    <property type="term" value="C:membrane"/>
    <property type="evidence" value="ECO:0007669"/>
    <property type="project" value="UniProtKB-SubCell"/>
</dbReference>
<evidence type="ECO:0000313" key="13">
    <source>
        <dbReference type="EMBL" id="TCT00117.1"/>
    </source>
</evidence>
<evidence type="ECO:0000256" key="2">
    <source>
        <dbReference type="ARBA" id="ARBA00004141"/>
    </source>
</evidence>
<evidence type="ECO:0000256" key="7">
    <source>
        <dbReference type="ARBA" id="ARBA00022833"/>
    </source>
</evidence>
<dbReference type="RefSeq" id="WP_123523163.1">
    <property type="nucleotide sequence ID" value="NZ_JBHLWF010000088.1"/>
</dbReference>
<keyword evidence="8 11" id="KW-1133">Transmembrane helix</keyword>
<evidence type="ECO:0000259" key="12">
    <source>
        <dbReference type="PROSITE" id="PS50106"/>
    </source>
</evidence>
<keyword evidence="10 11" id="KW-0472">Membrane</keyword>
<dbReference type="CDD" id="cd06163">
    <property type="entry name" value="S2P-M50_PDZ_RseP-like"/>
    <property type="match status" value="2"/>
</dbReference>
<dbReference type="PANTHER" id="PTHR42837">
    <property type="entry name" value="REGULATOR OF SIGMA-E PROTEASE RSEP"/>
    <property type="match status" value="1"/>
</dbReference>
<dbReference type="OrthoDB" id="9782003at2"/>
<feature type="transmembrane region" description="Helical" evidence="11">
    <location>
        <begin position="422"/>
        <end position="443"/>
    </location>
</feature>
<accession>A0A4R3LQ12</accession>
<keyword evidence="11" id="KW-0479">Metal-binding</keyword>
<evidence type="ECO:0000256" key="9">
    <source>
        <dbReference type="ARBA" id="ARBA00023049"/>
    </source>
</evidence>
<dbReference type="InterPro" id="IPR041489">
    <property type="entry name" value="PDZ_6"/>
</dbReference>
<keyword evidence="5 11" id="KW-0812">Transmembrane</keyword>
<evidence type="ECO:0000256" key="10">
    <source>
        <dbReference type="ARBA" id="ARBA00023136"/>
    </source>
</evidence>
<comment type="subcellular location">
    <subcellularLocation>
        <location evidence="2">Membrane</location>
        <topology evidence="2">Multi-pass membrane protein</topology>
    </subcellularLocation>
</comment>
<evidence type="ECO:0000256" key="11">
    <source>
        <dbReference type="RuleBase" id="RU362031"/>
    </source>
</evidence>
<protein>
    <recommendedName>
        <fullName evidence="11">Zinc metalloprotease</fullName>
        <ecNumber evidence="11">3.4.24.-</ecNumber>
    </recommendedName>
</protein>
<comment type="cofactor">
    <cofactor evidence="1 11">
        <name>Zn(2+)</name>
        <dbReference type="ChEBI" id="CHEBI:29105"/>
    </cofactor>
</comment>
<dbReference type="GO" id="GO:0004222">
    <property type="term" value="F:metalloendopeptidase activity"/>
    <property type="evidence" value="ECO:0007669"/>
    <property type="project" value="InterPro"/>
</dbReference>
<evidence type="ECO:0000256" key="6">
    <source>
        <dbReference type="ARBA" id="ARBA00022801"/>
    </source>
</evidence>
<evidence type="ECO:0000256" key="3">
    <source>
        <dbReference type="ARBA" id="ARBA00007931"/>
    </source>
</evidence>